<keyword evidence="1" id="KW-0472">Membrane</keyword>
<gene>
    <name evidence="2" type="ORF">GA0070610_1388</name>
</gene>
<dbReference type="GO" id="GO:0140359">
    <property type="term" value="F:ABC-type transporter activity"/>
    <property type="evidence" value="ECO:0007669"/>
    <property type="project" value="InterPro"/>
</dbReference>
<dbReference type="EMBL" id="LT607733">
    <property type="protein sequence ID" value="SCG15159.1"/>
    <property type="molecule type" value="Genomic_DNA"/>
</dbReference>
<dbReference type="Pfam" id="PF12679">
    <property type="entry name" value="ABC2_membrane_2"/>
    <property type="match status" value="1"/>
</dbReference>
<dbReference type="AlphaFoldDB" id="A0A1C5G5M4"/>
<keyword evidence="1" id="KW-1133">Transmembrane helix</keyword>
<dbReference type="Proteomes" id="UP000198251">
    <property type="component" value="Chromosome I"/>
</dbReference>
<dbReference type="RefSeq" id="WP_088999229.1">
    <property type="nucleotide sequence ID" value="NZ_JBFAAC010000001.1"/>
</dbReference>
<feature type="transmembrane region" description="Helical" evidence="1">
    <location>
        <begin position="171"/>
        <end position="192"/>
    </location>
</feature>
<evidence type="ECO:0000256" key="1">
    <source>
        <dbReference type="SAM" id="Phobius"/>
    </source>
</evidence>
<feature type="transmembrane region" description="Helical" evidence="1">
    <location>
        <begin position="39"/>
        <end position="58"/>
    </location>
</feature>
<dbReference type="GeneID" id="95801246"/>
<feature type="transmembrane region" description="Helical" evidence="1">
    <location>
        <begin position="87"/>
        <end position="106"/>
    </location>
</feature>
<evidence type="ECO:0000313" key="3">
    <source>
        <dbReference type="Proteomes" id="UP000198251"/>
    </source>
</evidence>
<accession>A0A1C5G5M4</accession>
<feature type="transmembrane region" description="Helical" evidence="1">
    <location>
        <begin position="127"/>
        <end position="151"/>
    </location>
</feature>
<keyword evidence="3" id="KW-1185">Reference proteome</keyword>
<reference evidence="2 3" key="1">
    <citation type="submission" date="2016-06" db="EMBL/GenBank/DDBJ databases">
        <authorList>
            <person name="Kjaerup R.B."/>
            <person name="Dalgaard T.S."/>
            <person name="Juul-Madsen H.R."/>
        </authorList>
    </citation>
    <scope>NUCLEOTIDE SEQUENCE [LARGE SCALE GENOMIC DNA]</scope>
    <source>
        <strain evidence="2 3">DSM 43913</strain>
    </source>
</reference>
<keyword evidence="1" id="KW-0812">Transmembrane</keyword>
<dbReference type="GO" id="GO:0005886">
    <property type="term" value="C:plasma membrane"/>
    <property type="evidence" value="ECO:0007669"/>
    <property type="project" value="UniProtKB-SubCell"/>
</dbReference>
<evidence type="ECO:0000313" key="2">
    <source>
        <dbReference type="EMBL" id="SCG15159.1"/>
    </source>
</evidence>
<feature type="transmembrane region" description="Helical" evidence="1">
    <location>
        <begin position="199"/>
        <end position="217"/>
    </location>
</feature>
<organism evidence="2 3">
    <name type="scientific">Micromonospora echinofusca</name>
    <dbReference type="NCBI Taxonomy" id="47858"/>
    <lineage>
        <taxon>Bacteria</taxon>
        <taxon>Bacillati</taxon>
        <taxon>Actinomycetota</taxon>
        <taxon>Actinomycetes</taxon>
        <taxon>Micromonosporales</taxon>
        <taxon>Micromonosporaceae</taxon>
        <taxon>Micromonospora</taxon>
    </lineage>
</organism>
<name>A0A1C5G5M4_MICEH</name>
<proteinExistence type="predicted"/>
<feature type="transmembrane region" description="Helical" evidence="1">
    <location>
        <begin position="259"/>
        <end position="278"/>
    </location>
</feature>
<sequence>MTAVTGATRRPTVTGPPARFRDLLAAEWIKLWSLRSTRWTLPLVLLFVVGVSVNASLADHRNWPAYPEGRREMFRLYGPVRDAFPEAGYLLLILVSATVGALTIVGEHQSGLIRATFAAVPARRAVVAAKAAVLAGVMLVFGTVTAATSFWVSQAILADRGAGWSIGEPGVLRAVAASAVLVPVCALVGMGLGALTRHAAGAVAAATAVLVLVPMAVDSDEHRWIAEAYNALPLTAWLRLIEVHPDVLNPDPYPATVTGSWLTLAAWSVAATLTAVTLTHRRDP</sequence>
<protein>
    <submittedName>
        <fullName evidence="2">ABC-2 family transporter protein</fullName>
    </submittedName>
</protein>